<dbReference type="Proteomes" id="UP000243719">
    <property type="component" value="Unassembled WGS sequence"/>
</dbReference>
<dbReference type="PANTHER" id="PTHR35936">
    <property type="entry name" value="MEMBRANE-BOUND LYTIC MUREIN TRANSGLYCOSYLASE F"/>
    <property type="match status" value="1"/>
</dbReference>
<dbReference type="RefSeq" id="WP_091905129.1">
    <property type="nucleotide sequence ID" value="NZ_FNLO01000002.1"/>
</dbReference>
<gene>
    <name evidence="4" type="ORF">SAMN05216551_102223</name>
</gene>
<keyword evidence="1 2" id="KW-0732">Signal</keyword>
<accession>A0A1H2PKU1</accession>
<evidence type="ECO:0000313" key="5">
    <source>
        <dbReference type="Proteomes" id="UP000243719"/>
    </source>
</evidence>
<feature type="signal peptide" evidence="2">
    <location>
        <begin position="1"/>
        <end position="27"/>
    </location>
</feature>
<organism evidence="4 5">
    <name type="scientific">Chitinasiproducens palmae</name>
    <dbReference type="NCBI Taxonomy" id="1770053"/>
    <lineage>
        <taxon>Bacteria</taxon>
        <taxon>Pseudomonadati</taxon>
        <taxon>Pseudomonadota</taxon>
        <taxon>Betaproteobacteria</taxon>
        <taxon>Burkholderiales</taxon>
        <taxon>Burkholderiaceae</taxon>
        <taxon>Chitinasiproducens</taxon>
    </lineage>
</organism>
<dbReference type="OrthoDB" id="368476at2"/>
<reference evidence="5" key="1">
    <citation type="submission" date="2016-09" db="EMBL/GenBank/DDBJ databases">
        <authorList>
            <person name="Varghese N."/>
            <person name="Submissions S."/>
        </authorList>
    </citation>
    <scope>NUCLEOTIDE SEQUENCE [LARGE SCALE GENOMIC DNA]</scope>
    <source>
        <strain evidence="5">JS23</strain>
    </source>
</reference>
<name>A0A1H2PKU1_9BURK</name>
<evidence type="ECO:0000313" key="4">
    <source>
        <dbReference type="EMBL" id="SDV47049.1"/>
    </source>
</evidence>
<protein>
    <submittedName>
        <fullName evidence="4">Cystine transport system substrate-binding protein</fullName>
    </submittedName>
</protein>
<sequence length="274" mass="30053">MQIRLFRLLRTALLCATTLGAAHPASAEDSLARLKAAGTVRVAVTETSPPWSYLTDSNLPDGYDVAVAKEIFRRIGVQRVEFVADKFANFIESLATHKYDAVVNSLARTPARATKADFTVPYSVQAFRIWVNTRTNDIRSAADLSGKRVGANSGTTNELWARRNLPKSEIKTYEGSGYVYNDLANGRIDAVIDSSFLGSRMRDNNHLPIKTVGEPVTYSLGAAVVQKGATSLREAMDRAIQSMIADGTLQRLGRQYLGADYDVVGDMQKATENW</sequence>
<dbReference type="STRING" id="1770053.SAMN05216551_102223"/>
<dbReference type="InterPro" id="IPR001638">
    <property type="entry name" value="Solute-binding_3/MltF_N"/>
</dbReference>
<evidence type="ECO:0000256" key="2">
    <source>
        <dbReference type="SAM" id="SignalP"/>
    </source>
</evidence>
<evidence type="ECO:0000259" key="3">
    <source>
        <dbReference type="SMART" id="SM00062"/>
    </source>
</evidence>
<feature type="domain" description="Solute-binding protein family 3/N-terminal" evidence="3">
    <location>
        <begin position="39"/>
        <end position="260"/>
    </location>
</feature>
<dbReference type="AlphaFoldDB" id="A0A1H2PKU1"/>
<dbReference type="Gene3D" id="3.40.190.10">
    <property type="entry name" value="Periplasmic binding protein-like II"/>
    <property type="match status" value="2"/>
</dbReference>
<dbReference type="SMART" id="SM00062">
    <property type="entry name" value="PBPb"/>
    <property type="match status" value="1"/>
</dbReference>
<feature type="chain" id="PRO_5017298344" evidence="2">
    <location>
        <begin position="28"/>
        <end position="274"/>
    </location>
</feature>
<dbReference type="SUPFAM" id="SSF53850">
    <property type="entry name" value="Periplasmic binding protein-like II"/>
    <property type="match status" value="1"/>
</dbReference>
<dbReference type="Pfam" id="PF00497">
    <property type="entry name" value="SBP_bac_3"/>
    <property type="match status" value="1"/>
</dbReference>
<keyword evidence="5" id="KW-1185">Reference proteome</keyword>
<dbReference type="EMBL" id="FNLO01000002">
    <property type="protein sequence ID" value="SDV47049.1"/>
    <property type="molecule type" value="Genomic_DNA"/>
</dbReference>
<proteinExistence type="predicted"/>
<evidence type="ECO:0000256" key="1">
    <source>
        <dbReference type="ARBA" id="ARBA00022729"/>
    </source>
</evidence>